<dbReference type="InterPro" id="IPR006027">
    <property type="entry name" value="NusB_RsmB_TIM44"/>
</dbReference>
<evidence type="ECO:0000313" key="7">
    <source>
        <dbReference type="EMBL" id="PWG79780.1"/>
    </source>
</evidence>
<protein>
    <submittedName>
        <fullName evidence="7">Transcription antitermination factor NusB</fullName>
    </submittedName>
</protein>
<keyword evidence="3" id="KW-0694">RNA-binding</keyword>
<dbReference type="OrthoDB" id="9787568at2"/>
<keyword evidence="4" id="KW-0805">Transcription regulation</keyword>
<dbReference type="AlphaFoldDB" id="A0A2U2PEJ4"/>
<organism evidence="7 8">
    <name type="scientific">Pararcticibacter amylolyticus</name>
    <dbReference type="NCBI Taxonomy" id="2173175"/>
    <lineage>
        <taxon>Bacteria</taxon>
        <taxon>Pseudomonadati</taxon>
        <taxon>Bacteroidota</taxon>
        <taxon>Sphingobacteriia</taxon>
        <taxon>Sphingobacteriales</taxon>
        <taxon>Sphingobacteriaceae</taxon>
        <taxon>Pararcticibacter</taxon>
    </lineage>
</organism>
<evidence type="ECO:0000256" key="3">
    <source>
        <dbReference type="ARBA" id="ARBA00022884"/>
    </source>
</evidence>
<dbReference type="GO" id="GO:0031564">
    <property type="term" value="P:transcription antitermination"/>
    <property type="evidence" value="ECO:0007669"/>
    <property type="project" value="UniProtKB-KW"/>
</dbReference>
<proteinExistence type="inferred from homology"/>
<dbReference type="PANTHER" id="PTHR11078:SF3">
    <property type="entry name" value="ANTITERMINATION NUSB DOMAIN-CONTAINING PROTEIN"/>
    <property type="match status" value="1"/>
</dbReference>
<dbReference type="EMBL" id="QEAS01000012">
    <property type="protein sequence ID" value="PWG79780.1"/>
    <property type="molecule type" value="Genomic_DNA"/>
</dbReference>
<dbReference type="InterPro" id="IPR011605">
    <property type="entry name" value="NusB_fam"/>
</dbReference>
<evidence type="ECO:0000256" key="2">
    <source>
        <dbReference type="ARBA" id="ARBA00022814"/>
    </source>
</evidence>
<keyword evidence="8" id="KW-1185">Reference proteome</keyword>
<dbReference type="GO" id="GO:0006353">
    <property type="term" value="P:DNA-templated transcription termination"/>
    <property type="evidence" value="ECO:0007669"/>
    <property type="project" value="InterPro"/>
</dbReference>
<dbReference type="RefSeq" id="WP_109416678.1">
    <property type="nucleotide sequence ID" value="NZ_QEAS01000012.1"/>
</dbReference>
<keyword evidence="5" id="KW-0804">Transcription</keyword>
<keyword evidence="2" id="KW-0889">Transcription antitermination</keyword>
<dbReference type="Pfam" id="PF01029">
    <property type="entry name" value="NusB"/>
    <property type="match status" value="1"/>
</dbReference>
<evidence type="ECO:0000313" key="8">
    <source>
        <dbReference type="Proteomes" id="UP000245647"/>
    </source>
</evidence>
<dbReference type="Proteomes" id="UP000245647">
    <property type="component" value="Unassembled WGS sequence"/>
</dbReference>
<gene>
    <name evidence="7" type="primary">nusB</name>
    <name evidence="7" type="ORF">DDR33_15320</name>
</gene>
<comment type="similarity">
    <text evidence="1">Belongs to the NusB family.</text>
</comment>
<dbReference type="Gene3D" id="1.10.940.10">
    <property type="entry name" value="NusB-like"/>
    <property type="match status" value="1"/>
</dbReference>
<dbReference type="GO" id="GO:0005829">
    <property type="term" value="C:cytosol"/>
    <property type="evidence" value="ECO:0007669"/>
    <property type="project" value="TreeGrafter"/>
</dbReference>
<name>A0A2U2PEJ4_9SPHI</name>
<evidence type="ECO:0000259" key="6">
    <source>
        <dbReference type="Pfam" id="PF01029"/>
    </source>
</evidence>
<reference evidence="7 8" key="1">
    <citation type="submission" date="2018-04" db="EMBL/GenBank/DDBJ databases">
        <title>Pedobacter chongqingensis sp. nov., isolated from a rottenly hemp rope.</title>
        <authorList>
            <person name="Cai Y."/>
        </authorList>
    </citation>
    <scope>NUCLEOTIDE SEQUENCE [LARGE SCALE GENOMIC DNA]</scope>
    <source>
        <strain evidence="7 8">FJ4-8</strain>
    </source>
</reference>
<comment type="caution">
    <text evidence="7">The sequence shown here is derived from an EMBL/GenBank/DDBJ whole genome shotgun (WGS) entry which is preliminary data.</text>
</comment>
<evidence type="ECO:0000256" key="4">
    <source>
        <dbReference type="ARBA" id="ARBA00023015"/>
    </source>
</evidence>
<sequence>MLNRRHLRVKVLQALYAYYLSESKVVKSFEKKLLENVDEVYQMYVWLLSLLSEVAEYATIDALERANKYLPDENDLNANTKLHSNKFIVVLRENPDYQGLIKKYGASWSFDPEVVKTVFSLLKTSAEYQAYLVSDDDSLRAEKEIFKYIYKKIIKVTPSVEQAFEEMFINWPVDKEVLEAMLAKTFSNFQSEVPSQNKLAQISPAWHEDREYILNLFSRVIAFDEEYQGYISGKTQNWDAERIAIIDVLLMKMAITELVHFPSIPVKVTMNEYIEIAKEFSTPKSNLFINGILDKILAELKEEGKIRKTGRGLIE</sequence>
<dbReference type="InterPro" id="IPR035926">
    <property type="entry name" value="NusB-like_sf"/>
</dbReference>
<dbReference type="PANTHER" id="PTHR11078">
    <property type="entry name" value="N UTILIZATION SUBSTANCE PROTEIN B-RELATED"/>
    <property type="match status" value="1"/>
</dbReference>
<dbReference type="NCBIfam" id="TIGR01951">
    <property type="entry name" value="nusB"/>
    <property type="match status" value="1"/>
</dbReference>
<dbReference type="GO" id="GO:0003723">
    <property type="term" value="F:RNA binding"/>
    <property type="evidence" value="ECO:0007669"/>
    <property type="project" value="UniProtKB-KW"/>
</dbReference>
<evidence type="ECO:0000256" key="1">
    <source>
        <dbReference type="ARBA" id="ARBA00005952"/>
    </source>
</evidence>
<feature type="domain" description="NusB/RsmB/TIM44" evidence="6">
    <location>
        <begin position="192"/>
        <end position="297"/>
    </location>
</feature>
<evidence type="ECO:0000256" key="5">
    <source>
        <dbReference type="ARBA" id="ARBA00023163"/>
    </source>
</evidence>
<dbReference type="SUPFAM" id="SSF48013">
    <property type="entry name" value="NusB-like"/>
    <property type="match status" value="1"/>
</dbReference>
<accession>A0A2U2PEJ4</accession>